<organism evidence="3 4">
    <name type="scientific">Luedemannella flava</name>
    <dbReference type="NCBI Taxonomy" id="349316"/>
    <lineage>
        <taxon>Bacteria</taxon>
        <taxon>Bacillati</taxon>
        <taxon>Actinomycetota</taxon>
        <taxon>Actinomycetes</taxon>
        <taxon>Micromonosporales</taxon>
        <taxon>Micromonosporaceae</taxon>
        <taxon>Luedemannella</taxon>
    </lineage>
</organism>
<proteinExistence type="inferred from homology"/>
<feature type="domain" description="UspA" evidence="2">
    <location>
        <begin position="137"/>
        <end position="274"/>
    </location>
</feature>
<evidence type="ECO:0000259" key="2">
    <source>
        <dbReference type="Pfam" id="PF00582"/>
    </source>
</evidence>
<name>A0ABN2M0N3_9ACTN</name>
<dbReference type="PRINTS" id="PR01438">
    <property type="entry name" value="UNVRSLSTRESS"/>
</dbReference>
<evidence type="ECO:0000313" key="3">
    <source>
        <dbReference type="EMBL" id="GAA1804923.1"/>
    </source>
</evidence>
<evidence type="ECO:0000256" key="1">
    <source>
        <dbReference type="ARBA" id="ARBA00008791"/>
    </source>
</evidence>
<comment type="similarity">
    <text evidence="1">Belongs to the universal stress protein A family.</text>
</comment>
<accession>A0ABN2M0N3</accession>
<dbReference type="Gene3D" id="3.40.50.620">
    <property type="entry name" value="HUPs"/>
    <property type="match status" value="2"/>
</dbReference>
<dbReference type="InterPro" id="IPR014729">
    <property type="entry name" value="Rossmann-like_a/b/a_fold"/>
</dbReference>
<gene>
    <name evidence="3" type="ORF">GCM10009682_28340</name>
</gene>
<evidence type="ECO:0000313" key="4">
    <source>
        <dbReference type="Proteomes" id="UP001500218"/>
    </source>
</evidence>
<keyword evidence="4" id="KW-1185">Reference proteome</keyword>
<dbReference type="SUPFAM" id="SSF52402">
    <property type="entry name" value="Adenine nucleotide alpha hydrolases-like"/>
    <property type="match status" value="1"/>
</dbReference>
<dbReference type="InterPro" id="IPR006015">
    <property type="entry name" value="Universal_stress_UspA"/>
</dbReference>
<comment type="caution">
    <text evidence="3">The sequence shown here is derived from an EMBL/GenBank/DDBJ whole genome shotgun (WGS) entry which is preliminary data.</text>
</comment>
<dbReference type="Pfam" id="PF00582">
    <property type="entry name" value="Usp"/>
    <property type="match status" value="1"/>
</dbReference>
<dbReference type="Proteomes" id="UP001500218">
    <property type="component" value="Unassembled WGS sequence"/>
</dbReference>
<reference evidence="3 4" key="1">
    <citation type="journal article" date="2019" name="Int. J. Syst. Evol. Microbiol.">
        <title>The Global Catalogue of Microorganisms (GCM) 10K type strain sequencing project: providing services to taxonomists for standard genome sequencing and annotation.</title>
        <authorList>
            <consortium name="The Broad Institute Genomics Platform"/>
            <consortium name="The Broad Institute Genome Sequencing Center for Infectious Disease"/>
            <person name="Wu L."/>
            <person name="Ma J."/>
        </authorList>
    </citation>
    <scope>NUCLEOTIDE SEQUENCE [LARGE SCALE GENOMIC DNA]</scope>
    <source>
        <strain evidence="3 4">JCM 13250</strain>
    </source>
</reference>
<dbReference type="InterPro" id="IPR006016">
    <property type="entry name" value="UspA"/>
</dbReference>
<dbReference type="EMBL" id="BAAALT010000076">
    <property type="protein sequence ID" value="GAA1804923.1"/>
    <property type="molecule type" value="Genomic_DNA"/>
</dbReference>
<sequence length="287" mass="30094">MDARPGIVAGVDDSADGFVVASLAVSEANWRSVGLRVLIPQALRGEESGTVARRVVPPLRSRFPAVDIVVEYVCGPVSDRLIEASSDAAMLAVTRALAGGRHPVLDVWLPDRVLVQARCPVMVPGHGNTGWPTSRGQILVGVDGSDCGAAAARLAFEAAALRRLPLRAITIYCVAPRAHDALLREGQYCAATAQTHAHDLLTASLTPLSQEYPQVPVTAEPMYSPDVPSALIEATGHADLIVLGARGHGPIHSQVLGPVTRCVIDYSQCPVLVAHGVLRAAPLAQGC</sequence>
<protein>
    <submittedName>
        <fullName evidence="3">Universal stress protein</fullName>
    </submittedName>
</protein>